<evidence type="ECO:0000313" key="3">
    <source>
        <dbReference type="EMBL" id="KAF7424796.1"/>
    </source>
</evidence>
<accession>A0A8H7DSQ5</accession>
<dbReference type="PANTHER" id="PTHR35519:SF2">
    <property type="entry name" value="PH DOMAIN PROTEIN"/>
    <property type="match status" value="1"/>
</dbReference>
<dbReference type="InterPro" id="IPR025187">
    <property type="entry name" value="DUF4112"/>
</dbReference>
<dbReference type="PANTHER" id="PTHR35519">
    <property type="entry name" value="MEMBRANE PROTEINS"/>
    <property type="match status" value="1"/>
</dbReference>
<feature type="compositionally biased region" description="Basic and acidic residues" evidence="1">
    <location>
        <begin position="465"/>
        <end position="486"/>
    </location>
</feature>
<feature type="transmembrane region" description="Helical" evidence="2">
    <location>
        <begin position="393"/>
        <end position="416"/>
    </location>
</feature>
<feature type="transmembrane region" description="Helical" evidence="2">
    <location>
        <begin position="144"/>
        <end position="164"/>
    </location>
</feature>
<keyword evidence="2" id="KW-0812">Transmembrane</keyword>
<evidence type="ECO:0000256" key="2">
    <source>
        <dbReference type="SAM" id="Phobius"/>
    </source>
</evidence>
<comment type="caution">
    <text evidence="3">The sequence shown here is derived from an EMBL/GenBank/DDBJ whole genome shotgun (WGS) entry which is preliminary data.</text>
</comment>
<evidence type="ECO:0000256" key="1">
    <source>
        <dbReference type="SAM" id="MobiDB-lite"/>
    </source>
</evidence>
<keyword evidence="4" id="KW-1185">Reference proteome</keyword>
<reference evidence="3" key="1">
    <citation type="submission" date="2019-07" db="EMBL/GenBank/DDBJ databases">
        <authorList>
            <person name="Palmer J.M."/>
        </authorList>
    </citation>
    <scope>NUCLEOTIDE SEQUENCE</scope>
    <source>
        <strain evidence="3">PC9</strain>
    </source>
</reference>
<dbReference type="Pfam" id="PF13430">
    <property type="entry name" value="DUF4112"/>
    <property type="match status" value="1"/>
</dbReference>
<dbReference type="Proteomes" id="UP000623687">
    <property type="component" value="Unassembled WGS sequence"/>
</dbReference>
<gene>
    <name evidence="3" type="ORF">PC9H_010107</name>
</gene>
<feature type="transmembrane region" description="Helical" evidence="2">
    <location>
        <begin position="350"/>
        <end position="373"/>
    </location>
</feature>
<dbReference type="AlphaFoldDB" id="A0A8H7DSQ5"/>
<keyword evidence="2" id="KW-1133">Transmembrane helix</keyword>
<organism evidence="3 4">
    <name type="scientific">Pleurotus ostreatus</name>
    <name type="common">Oyster mushroom</name>
    <name type="synonym">White-rot fungus</name>
    <dbReference type="NCBI Taxonomy" id="5322"/>
    <lineage>
        <taxon>Eukaryota</taxon>
        <taxon>Fungi</taxon>
        <taxon>Dikarya</taxon>
        <taxon>Basidiomycota</taxon>
        <taxon>Agaricomycotina</taxon>
        <taxon>Agaricomycetes</taxon>
        <taxon>Agaricomycetidae</taxon>
        <taxon>Agaricales</taxon>
        <taxon>Pleurotineae</taxon>
        <taxon>Pleurotaceae</taxon>
        <taxon>Pleurotus</taxon>
    </lineage>
</organism>
<dbReference type="VEuPathDB" id="FungiDB:PC9H_010107"/>
<dbReference type="RefSeq" id="XP_036628990.1">
    <property type="nucleotide sequence ID" value="XM_036779601.1"/>
</dbReference>
<keyword evidence="2" id="KW-0472">Membrane</keyword>
<dbReference type="GeneID" id="59379925"/>
<feature type="transmembrane region" description="Helical" evidence="2">
    <location>
        <begin position="12"/>
        <end position="33"/>
    </location>
</feature>
<dbReference type="EMBL" id="JACETU010000007">
    <property type="protein sequence ID" value="KAF7424796.1"/>
    <property type="molecule type" value="Genomic_DNA"/>
</dbReference>
<sequence>MAQSDSSSSRWVYTCISVWFAITAPIMIMDALYCLLRPRTMIGGDLHWAFGLYEVYQEVDYVYGVKAFENGEGFADAAAILNLLEIFANLLYLLTTHVLPHPCSPLLGYSSALMTLSKTILYVTQEYFCGWCATGHNTLLKAAFFWYMPNCVWILLSSLTIYVLGRDIISSLRVTSPSTSISSPSSRTPGASNHEAKLKLNSETASQTQSQSWVGASSGAGGGSAGKTLKLGVDVAIIAFGAAEYDGRDLINGAGKEVVAVVIQYRLGVFGEMTSALLGKAGKKLFEKHLEQYAPADPKYEFYVDEHGKQKRRKRELPPGLSVRDAKILKSVKNRASRLDRGFNLCGFRFGYTFFIGLVPVVGDVTNIGLNYFLVVRKAKQADLPDWLVRRMLFNNALSGAISFIPFVGDVLLAIVKANSRNAALLEEFLRVRGEEFIAIRVEGGDPDKIQKEAAKAARKKGKEGKKGKDAGRSEEIAPGVTKHDAAQVQPGAGRVQGETIGGNGH</sequence>
<evidence type="ECO:0000313" key="4">
    <source>
        <dbReference type="Proteomes" id="UP000623687"/>
    </source>
</evidence>
<proteinExistence type="predicted"/>
<feature type="compositionally biased region" description="Polar residues" evidence="1">
    <location>
        <begin position="201"/>
        <end position="214"/>
    </location>
</feature>
<feature type="region of interest" description="Disordered" evidence="1">
    <location>
        <begin position="453"/>
        <end position="506"/>
    </location>
</feature>
<protein>
    <submittedName>
        <fullName evidence="3">Uncharacterized protein</fullName>
    </submittedName>
</protein>
<dbReference type="OrthoDB" id="2103474at2759"/>
<feature type="region of interest" description="Disordered" evidence="1">
    <location>
        <begin position="201"/>
        <end position="222"/>
    </location>
</feature>
<name>A0A8H7DSQ5_PLEOS</name>